<name>A0ABC8RDV8_9AQUA</name>
<evidence type="ECO:0000256" key="1">
    <source>
        <dbReference type="ARBA" id="ARBA00004026"/>
    </source>
</evidence>
<dbReference type="SMART" id="SM01311">
    <property type="entry name" value="RPOL_N"/>
    <property type="match status" value="1"/>
</dbReference>
<dbReference type="PANTHER" id="PTHR10102:SF0">
    <property type="entry name" value="DNA-DIRECTED RNA POLYMERASE, MITOCHONDRIAL"/>
    <property type="match status" value="1"/>
</dbReference>
<evidence type="ECO:0000259" key="2">
    <source>
        <dbReference type="SMART" id="SM01311"/>
    </source>
</evidence>
<comment type="caution">
    <text evidence="3">The sequence shown here is derived from an EMBL/GenBank/DDBJ whole genome shotgun (WGS) entry which is preliminary data.</text>
</comment>
<reference evidence="3 4" key="1">
    <citation type="submission" date="2024-02" db="EMBL/GenBank/DDBJ databases">
        <authorList>
            <person name="Vignale AGUSTIN F."/>
            <person name="Sosa J E."/>
            <person name="Modenutti C."/>
        </authorList>
    </citation>
    <scope>NUCLEOTIDE SEQUENCE [LARGE SCALE GENOMIC DNA]</scope>
</reference>
<organism evidence="3 4">
    <name type="scientific">Ilex paraguariensis</name>
    <name type="common">yerba mate</name>
    <dbReference type="NCBI Taxonomy" id="185542"/>
    <lineage>
        <taxon>Eukaryota</taxon>
        <taxon>Viridiplantae</taxon>
        <taxon>Streptophyta</taxon>
        <taxon>Embryophyta</taxon>
        <taxon>Tracheophyta</taxon>
        <taxon>Spermatophyta</taxon>
        <taxon>Magnoliopsida</taxon>
        <taxon>eudicotyledons</taxon>
        <taxon>Gunneridae</taxon>
        <taxon>Pentapetalae</taxon>
        <taxon>asterids</taxon>
        <taxon>campanulids</taxon>
        <taxon>Aquifoliales</taxon>
        <taxon>Aquifoliaceae</taxon>
        <taxon>Ilex</taxon>
    </lineage>
</organism>
<dbReference type="Proteomes" id="UP001642360">
    <property type="component" value="Unassembled WGS sequence"/>
</dbReference>
<dbReference type="AlphaFoldDB" id="A0ABC8RDV8"/>
<dbReference type="InterPro" id="IPR002092">
    <property type="entry name" value="DNA-dir_Rpol_phage-type"/>
</dbReference>
<dbReference type="SUPFAM" id="SSF56672">
    <property type="entry name" value="DNA/RNA polymerases"/>
    <property type="match status" value="1"/>
</dbReference>
<dbReference type="EMBL" id="CAUOFW020001225">
    <property type="protein sequence ID" value="CAK9142487.1"/>
    <property type="molecule type" value="Genomic_DNA"/>
</dbReference>
<gene>
    <name evidence="3" type="ORF">ILEXP_LOCUS10167</name>
</gene>
<dbReference type="InterPro" id="IPR029262">
    <property type="entry name" value="RPOL_N"/>
</dbReference>
<dbReference type="Pfam" id="PF14700">
    <property type="entry name" value="RPOL_N"/>
    <property type="match status" value="1"/>
</dbReference>
<dbReference type="InterPro" id="IPR037159">
    <property type="entry name" value="RNA_POL_N_sf"/>
</dbReference>
<feature type="domain" description="DNA-directed RNA polymerase N-terminal" evidence="2">
    <location>
        <begin position="156"/>
        <end position="292"/>
    </location>
</feature>
<accession>A0ABC8RDV8</accession>
<evidence type="ECO:0000313" key="4">
    <source>
        <dbReference type="Proteomes" id="UP001642360"/>
    </source>
</evidence>
<comment type="function">
    <text evidence="1">DNA-dependent RNA polymerase catalyzes the transcription of DNA into RNA using the four ribonucleoside triphosphates as substrates.</text>
</comment>
<proteinExistence type="predicted"/>
<dbReference type="InterPro" id="IPR043502">
    <property type="entry name" value="DNA/RNA_pol_sf"/>
</dbReference>
<dbReference type="Gene3D" id="1.10.1320.10">
    <property type="entry name" value="DNA-directed RNA polymerase, N-terminal domain"/>
    <property type="match status" value="1"/>
</dbReference>
<sequence>MRRSLYRQAYLKKLRLSPESCWSFLPSSNLVKYPQGSHFPQKTTLSDSQSQFHSSSTEVGFPRIGESFSRTHHMGIFNVTKSGDPLSFSGSCGYPRDYASVAEAIVSTSEEDIDEIQELQEEMSKENNAREPNFQQAKQPKLVGGMGIGKYTILRRRQMKMETEAWQEAAKEYQELLMDMCEQKLAPNLPYIKSLFLGWFEPVKDAIAAEQALCKEGKNRTAYAMYFDHLPADMMAVITMHKLMGLLMTEGGNGSARVVQAACQIGEAIEQEHHFGANFASDMVRANTWKQA</sequence>
<protein>
    <recommendedName>
        <fullName evidence="2">DNA-directed RNA polymerase N-terminal domain-containing protein</fullName>
    </recommendedName>
</protein>
<dbReference type="PANTHER" id="PTHR10102">
    <property type="entry name" value="DNA-DIRECTED RNA POLYMERASE, MITOCHONDRIAL"/>
    <property type="match status" value="1"/>
</dbReference>
<evidence type="ECO:0000313" key="3">
    <source>
        <dbReference type="EMBL" id="CAK9142487.1"/>
    </source>
</evidence>
<keyword evidence="4" id="KW-1185">Reference proteome</keyword>